<dbReference type="InterPro" id="IPR011250">
    <property type="entry name" value="OMP/PagP_B-barrel"/>
</dbReference>
<dbReference type="SUPFAM" id="SSF56925">
    <property type="entry name" value="OMPA-like"/>
    <property type="match status" value="1"/>
</dbReference>
<dbReference type="Gene3D" id="2.40.160.20">
    <property type="match status" value="1"/>
</dbReference>
<organism evidence="4 5">
    <name type="scientific">Paraflavitalea soli</name>
    <dbReference type="NCBI Taxonomy" id="2315862"/>
    <lineage>
        <taxon>Bacteria</taxon>
        <taxon>Pseudomonadati</taxon>
        <taxon>Bacteroidota</taxon>
        <taxon>Chitinophagia</taxon>
        <taxon>Chitinophagales</taxon>
        <taxon>Chitinophagaceae</taxon>
        <taxon>Paraflavitalea</taxon>
    </lineage>
</organism>
<keyword evidence="5" id="KW-1185">Reference proteome</keyword>
<dbReference type="Pfam" id="PF13568">
    <property type="entry name" value="OMP_b-brl_2"/>
    <property type="match status" value="1"/>
</dbReference>
<evidence type="ECO:0000256" key="1">
    <source>
        <dbReference type="SAM" id="MobiDB-lite"/>
    </source>
</evidence>
<feature type="transmembrane region" description="Helical" evidence="2">
    <location>
        <begin position="51"/>
        <end position="70"/>
    </location>
</feature>
<feature type="compositionally biased region" description="Polar residues" evidence="1">
    <location>
        <begin position="164"/>
        <end position="182"/>
    </location>
</feature>
<feature type="region of interest" description="Disordered" evidence="1">
    <location>
        <begin position="257"/>
        <end position="280"/>
    </location>
</feature>
<gene>
    <name evidence="4" type="ORF">D3H65_15180</name>
</gene>
<evidence type="ECO:0000313" key="4">
    <source>
        <dbReference type="EMBL" id="AXY75243.1"/>
    </source>
</evidence>
<dbReference type="Proteomes" id="UP000263900">
    <property type="component" value="Chromosome"/>
</dbReference>
<dbReference type="AlphaFoldDB" id="A0A3B7MPK2"/>
<feature type="domain" description="Outer membrane protein beta-barrel" evidence="3">
    <location>
        <begin position="280"/>
        <end position="413"/>
    </location>
</feature>
<dbReference type="OrthoDB" id="1523584at2"/>
<reference evidence="4 5" key="1">
    <citation type="submission" date="2018-09" db="EMBL/GenBank/DDBJ databases">
        <title>Genome sequencing of strain 6GH32-13.</title>
        <authorList>
            <person name="Weon H.-Y."/>
            <person name="Heo J."/>
            <person name="Kwon S.-W."/>
        </authorList>
    </citation>
    <scope>NUCLEOTIDE SEQUENCE [LARGE SCALE GENOMIC DNA]</scope>
    <source>
        <strain evidence="4 5">5GH32-13</strain>
    </source>
</reference>
<proteinExistence type="predicted"/>
<protein>
    <submittedName>
        <fullName evidence="4">Porin family protein</fullName>
    </submittedName>
</protein>
<dbReference type="InterPro" id="IPR025665">
    <property type="entry name" value="Beta-barrel_OMP_2"/>
</dbReference>
<evidence type="ECO:0000313" key="5">
    <source>
        <dbReference type="Proteomes" id="UP000263900"/>
    </source>
</evidence>
<keyword evidence="2" id="KW-0812">Transmembrane</keyword>
<feature type="compositionally biased region" description="Low complexity" evidence="1">
    <location>
        <begin position="113"/>
        <end position="125"/>
    </location>
</feature>
<dbReference type="KEGG" id="pseg:D3H65_15180"/>
<accession>A0A3B7MPK2</accession>
<feature type="compositionally biased region" description="Polar residues" evidence="1">
    <location>
        <begin position="98"/>
        <end position="109"/>
    </location>
</feature>
<feature type="region of interest" description="Disordered" evidence="1">
    <location>
        <begin position="79"/>
        <end position="234"/>
    </location>
</feature>
<feature type="compositionally biased region" description="Polar residues" evidence="1">
    <location>
        <begin position="79"/>
        <end position="90"/>
    </location>
</feature>
<keyword evidence="2" id="KW-0472">Membrane</keyword>
<name>A0A3B7MPK2_9BACT</name>
<dbReference type="RefSeq" id="WP_119051124.1">
    <property type="nucleotide sequence ID" value="NZ_CP032157.1"/>
</dbReference>
<sequence>MYPLNDNDLDRMSREAADQFDVEQNTSGWEALENRLNRELPLKEDKERRRFLFWLFLIVLLAGGGLLWTMTGKRSDTNLAVTGTNTVPSANNNQNNNEPVTPASTSGVHTEQAAPTTIPTTTADAQHQATPGSTQTDDNSSTTPASGNPASTARVPAKEPGTAAENNNNKSSATTIKQQTIAGNKKNKEQPIRSAIAKTSSARKGKQGLASQSSFRENNPLPIPEETTQQGREPKASIVSWNGIKAGAIGSINAPKLTIAPDSNAGPGQKTASKKKDNKQNKGFEIGLVAGPDMSNVKFTDMDKAGYNAGLQIGYRFSNRWSVNTGLLYTRKNYTADGKDWTKTGWLRNTDLHSVWGYCKMFEIPLNVRYDFSVNKKQRWFASAGASTYIMTGESYAYDYTYNGNRMQTPMWDRDSTSNYPFSILNLSGGFERALNKRFSLQAEPYLKIPMKGLGYGKLDLTSYGIYFSVKYRFYK</sequence>
<dbReference type="EMBL" id="CP032157">
    <property type="protein sequence ID" value="AXY75243.1"/>
    <property type="molecule type" value="Genomic_DNA"/>
</dbReference>
<evidence type="ECO:0000259" key="3">
    <source>
        <dbReference type="Pfam" id="PF13568"/>
    </source>
</evidence>
<evidence type="ECO:0000256" key="2">
    <source>
        <dbReference type="SAM" id="Phobius"/>
    </source>
</evidence>
<feature type="compositionally biased region" description="Polar residues" evidence="1">
    <location>
        <begin position="127"/>
        <end position="151"/>
    </location>
</feature>
<keyword evidence="2" id="KW-1133">Transmembrane helix</keyword>